<evidence type="ECO:0000313" key="2">
    <source>
        <dbReference type="EMBL" id="KAF1968700.1"/>
    </source>
</evidence>
<evidence type="ECO:0000313" key="3">
    <source>
        <dbReference type="Proteomes" id="UP000800036"/>
    </source>
</evidence>
<evidence type="ECO:0000259" key="1">
    <source>
        <dbReference type="PROSITE" id="PS51388"/>
    </source>
</evidence>
<dbReference type="AlphaFoldDB" id="A0A6A5UW86"/>
<dbReference type="InterPro" id="IPR020850">
    <property type="entry name" value="GED_dom"/>
</dbReference>
<gene>
    <name evidence="2" type="ORF">BU23DRAFT_601996</name>
</gene>
<accession>A0A6A5UW86</accession>
<dbReference type="PROSITE" id="PS51388">
    <property type="entry name" value="GED"/>
    <property type="match status" value="1"/>
</dbReference>
<dbReference type="GO" id="GO:0003924">
    <property type="term" value="F:GTPase activity"/>
    <property type="evidence" value="ECO:0007669"/>
    <property type="project" value="InterPro"/>
</dbReference>
<proteinExistence type="predicted"/>
<dbReference type="EMBL" id="ML976717">
    <property type="protein sequence ID" value="KAF1968700.1"/>
    <property type="molecule type" value="Genomic_DNA"/>
</dbReference>
<feature type="domain" description="GED" evidence="1">
    <location>
        <begin position="251"/>
        <end position="339"/>
    </location>
</feature>
<organism evidence="2 3">
    <name type="scientific">Bimuria novae-zelandiae CBS 107.79</name>
    <dbReference type="NCBI Taxonomy" id="1447943"/>
    <lineage>
        <taxon>Eukaryota</taxon>
        <taxon>Fungi</taxon>
        <taxon>Dikarya</taxon>
        <taxon>Ascomycota</taxon>
        <taxon>Pezizomycotina</taxon>
        <taxon>Dothideomycetes</taxon>
        <taxon>Pleosporomycetidae</taxon>
        <taxon>Pleosporales</taxon>
        <taxon>Massarineae</taxon>
        <taxon>Didymosphaeriaceae</taxon>
        <taxon>Bimuria</taxon>
    </lineage>
</organism>
<name>A0A6A5UW86_9PLEO</name>
<dbReference type="Pfam" id="PF02212">
    <property type="entry name" value="GED"/>
    <property type="match status" value="1"/>
</dbReference>
<reference evidence="2" key="1">
    <citation type="journal article" date="2020" name="Stud. Mycol.">
        <title>101 Dothideomycetes genomes: a test case for predicting lifestyles and emergence of pathogens.</title>
        <authorList>
            <person name="Haridas S."/>
            <person name="Albert R."/>
            <person name="Binder M."/>
            <person name="Bloem J."/>
            <person name="Labutti K."/>
            <person name="Salamov A."/>
            <person name="Andreopoulos B."/>
            <person name="Baker S."/>
            <person name="Barry K."/>
            <person name="Bills G."/>
            <person name="Bluhm B."/>
            <person name="Cannon C."/>
            <person name="Castanera R."/>
            <person name="Culley D."/>
            <person name="Daum C."/>
            <person name="Ezra D."/>
            <person name="Gonzalez J."/>
            <person name="Henrissat B."/>
            <person name="Kuo A."/>
            <person name="Liang C."/>
            <person name="Lipzen A."/>
            <person name="Lutzoni F."/>
            <person name="Magnuson J."/>
            <person name="Mondo S."/>
            <person name="Nolan M."/>
            <person name="Ohm R."/>
            <person name="Pangilinan J."/>
            <person name="Park H.-J."/>
            <person name="Ramirez L."/>
            <person name="Alfaro M."/>
            <person name="Sun H."/>
            <person name="Tritt A."/>
            <person name="Yoshinaga Y."/>
            <person name="Zwiers L.-H."/>
            <person name="Turgeon B."/>
            <person name="Goodwin S."/>
            <person name="Spatafora J."/>
            <person name="Crous P."/>
            <person name="Grigoriev I."/>
        </authorList>
    </citation>
    <scope>NUCLEOTIDE SEQUENCE</scope>
    <source>
        <strain evidence="2">CBS 107.79</strain>
    </source>
</reference>
<dbReference type="OrthoDB" id="415706at2759"/>
<dbReference type="GO" id="GO:0005525">
    <property type="term" value="F:GTP binding"/>
    <property type="evidence" value="ECO:0007669"/>
    <property type="project" value="InterPro"/>
</dbReference>
<dbReference type="Gene3D" id="1.20.120.1240">
    <property type="entry name" value="Dynamin, middle domain"/>
    <property type="match status" value="1"/>
</dbReference>
<sequence length="339" mass="38908">MPSARLITGIRNMNENFANEFCKKGRKRSISAVWSDEGETLHGATENANAITLEELVEPYPELRDIVVSEEYKCPKPTAFDTDSIVENIDQTFRRNRGPELGTFSGTILAITFKEQSEKWEPLDLVHVSKAVLIVHDYAHRILTHICPDEAMRTQLWETLLGEKFHDAYVHALEDARLLLHIERSGTPSTYNHYFNSELQKRRNDRSSKALKEQAMALYTSNQKDAQAVQSVAISTLKNLITDKDNVQQVREDILDILVSYYKVARKRFVDIICMQVIGYFLLESENSPLRIFTPELVMELSDEQLEIIAGERPETKELRDRLEAEIKNLEKALKILQG</sequence>
<protein>
    <recommendedName>
        <fullName evidence="1">GED domain-containing protein</fullName>
    </recommendedName>
</protein>
<dbReference type="Proteomes" id="UP000800036">
    <property type="component" value="Unassembled WGS sequence"/>
</dbReference>
<keyword evidence="3" id="KW-1185">Reference proteome</keyword>
<dbReference type="InterPro" id="IPR003130">
    <property type="entry name" value="GED"/>
</dbReference>